<evidence type="ECO:0000256" key="6">
    <source>
        <dbReference type="ARBA" id="ARBA00023125"/>
    </source>
</evidence>
<dbReference type="InterPro" id="IPR015421">
    <property type="entry name" value="PyrdxlP-dep_Trfase_major"/>
</dbReference>
<evidence type="ECO:0000313" key="10">
    <source>
        <dbReference type="EMBL" id="ANS75596.1"/>
    </source>
</evidence>
<name>A0A1B1N2G1_9BACL</name>
<proteinExistence type="inferred from homology"/>
<keyword evidence="4" id="KW-0663">Pyridoxal phosphate</keyword>
<keyword evidence="3" id="KW-0808">Transferase</keyword>
<dbReference type="STRING" id="1462996.AWM70_14160"/>
<keyword evidence="3" id="KW-0032">Aminotransferase</keyword>
<dbReference type="InterPro" id="IPR015424">
    <property type="entry name" value="PyrdxlP-dep_Trfase"/>
</dbReference>
<dbReference type="SUPFAM" id="SSF46785">
    <property type="entry name" value="Winged helix' DNA-binding domain"/>
    <property type="match status" value="1"/>
</dbReference>
<dbReference type="CDD" id="cd00609">
    <property type="entry name" value="AAT_like"/>
    <property type="match status" value="1"/>
</dbReference>
<dbReference type="OrthoDB" id="9808770at2"/>
<dbReference type="Gene3D" id="3.40.640.10">
    <property type="entry name" value="Type I PLP-dependent aspartate aminotransferase-like (Major domain)"/>
    <property type="match status" value="1"/>
</dbReference>
<dbReference type="InterPro" id="IPR004839">
    <property type="entry name" value="Aminotransferase_I/II_large"/>
</dbReference>
<comment type="similarity">
    <text evidence="2">In the C-terminal section; belongs to the class-I pyridoxal-phosphate-dependent aminotransferase family.</text>
</comment>
<dbReference type="SMART" id="SM00345">
    <property type="entry name" value="HTH_GNTR"/>
    <property type="match status" value="1"/>
</dbReference>
<keyword evidence="6" id="KW-0238">DNA-binding</keyword>
<dbReference type="InterPro" id="IPR036388">
    <property type="entry name" value="WH-like_DNA-bd_sf"/>
</dbReference>
<evidence type="ECO:0000256" key="5">
    <source>
        <dbReference type="ARBA" id="ARBA00023015"/>
    </source>
</evidence>
<dbReference type="AlphaFoldDB" id="A0A1B1N2G1"/>
<dbReference type="PRINTS" id="PR00035">
    <property type="entry name" value="HTHGNTR"/>
</dbReference>
<dbReference type="Pfam" id="PF00392">
    <property type="entry name" value="GntR"/>
    <property type="match status" value="1"/>
</dbReference>
<evidence type="ECO:0000313" key="11">
    <source>
        <dbReference type="Proteomes" id="UP000092573"/>
    </source>
</evidence>
<dbReference type="InterPro" id="IPR051446">
    <property type="entry name" value="HTH_trans_reg/aminotransferase"/>
</dbReference>
<accession>A0A1B1N2G1</accession>
<feature type="region of interest" description="Disordered" evidence="8">
    <location>
        <begin position="157"/>
        <end position="183"/>
    </location>
</feature>
<dbReference type="RefSeq" id="WP_068697405.1">
    <property type="nucleotide sequence ID" value="NZ_CP014167.1"/>
</dbReference>
<dbReference type="InterPro" id="IPR000524">
    <property type="entry name" value="Tscrpt_reg_HTH_GntR"/>
</dbReference>
<evidence type="ECO:0000256" key="7">
    <source>
        <dbReference type="ARBA" id="ARBA00023163"/>
    </source>
</evidence>
<dbReference type="GO" id="GO:0003700">
    <property type="term" value="F:DNA-binding transcription factor activity"/>
    <property type="evidence" value="ECO:0007669"/>
    <property type="project" value="InterPro"/>
</dbReference>
<organism evidence="10 11">
    <name type="scientific">Paenibacillus yonginensis</name>
    <dbReference type="NCBI Taxonomy" id="1462996"/>
    <lineage>
        <taxon>Bacteria</taxon>
        <taxon>Bacillati</taxon>
        <taxon>Bacillota</taxon>
        <taxon>Bacilli</taxon>
        <taxon>Bacillales</taxon>
        <taxon>Paenibacillaceae</taxon>
        <taxon>Paenibacillus</taxon>
    </lineage>
</organism>
<dbReference type="SUPFAM" id="SSF53383">
    <property type="entry name" value="PLP-dependent transferases"/>
    <property type="match status" value="1"/>
</dbReference>
<dbReference type="KEGG" id="pyg:AWM70_14160"/>
<keyword evidence="11" id="KW-1185">Reference proteome</keyword>
<dbReference type="InterPro" id="IPR036390">
    <property type="entry name" value="WH_DNA-bd_sf"/>
</dbReference>
<dbReference type="Gene3D" id="1.10.10.10">
    <property type="entry name" value="Winged helix-like DNA-binding domain superfamily/Winged helix DNA-binding domain"/>
    <property type="match status" value="1"/>
</dbReference>
<keyword evidence="7" id="KW-0804">Transcription</keyword>
<dbReference type="PANTHER" id="PTHR46577">
    <property type="entry name" value="HTH-TYPE TRANSCRIPTIONAL REGULATORY PROTEIN GABR"/>
    <property type="match status" value="1"/>
</dbReference>
<dbReference type="CDD" id="cd07377">
    <property type="entry name" value="WHTH_GntR"/>
    <property type="match status" value="1"/>
</dbReference>
<dbReference type="PROSITE" id="PS50949">
    <property type="entry name" value="HTH_GNTR"/>
    <property type="match status" value="1"/>
</dbReference>
<evidence type="ECO:0000256" key="3">
    <source>
        <dbReference type="ARBA" id="ARBA00022576"/>
    </source>
</evidence>
<gene>
    <name evidence="10" type="ORF">AWM70_14160</name>
</gene>
<keyword evidence="5" id="KW-0805">Transcription regulation</keyword>
<comment type="cofactor">
    <cofactor evidence="1">
        <name>pyridoxal 5'-phosphate</name>
        <dbReference type="ChEBI" id="CHEBI:597326"/>
    </cofactor>
</comment>
<evidence type="ECO:0000256" key="2">
    <source>
        <dbReference type="ARBA" id="ARBA00005384"/>
    </source>
</evidence>
<dbReference type="GO" id="GO:0008483">
    <property type="term" value="F:transaminase activity"/>
    <property type="evidence" value="ECO:0007669"/>
    <property type="project" value="UniProtKB-KW"/>
</dbReference>
<evidence type="ECO:0000259" key="9">
    <source>
        <dbReference type="PROSITE" id="PS50949"/>
    </source>
</evidence>
<protein>
    <recommendedName>
        <fullName evidence="9">HTH gntR-type domain-containing protein</fullName>
    </recommendedName>
</protein>
<dbReference type="GO" id="GO:0030170">
    <property type="term" value="F:pyridoxal phosphate binding"/>
    <property type="evidence" value="ECO:0007669"/>
    <property type="project" value="InterPro"/>
</dbReference>
<dbReference type="GO" id="GO:0003677">
    <property type="term" value="F:DNA binding"/>
    <property type="evidence" value="ECO:0007669"/>
    <property type="project" value="UniProtKB-KW"/>
</dbReference>
<evidence type="ECO:0000256" key="8">
    <source>
        <dbReference type="SAM" id="MobiDB-lite"/>
    </source>
</evidence>
<reference evidence="10 11" key="1">
    <citation type="submission" date="2016-01" db="EMBL/GenBank/DDBJ databases">
        <title>Complete Genome Sequence of Paenibacillus yonginensis DCY84, a novel Plant Growth-Promoting Bacteria with Elicitation of Induced Systemic Resistance.</title>
        <authorList>
            <person name="Kim Y.J."/>
            <person name="Yang D.C."/>
            <person name="Sukweenadhi J."/>
        </authorList>
    </citation>
    <scope>NUCLEOTIDE SEQUENCE [LARGE SCALE GENOMIC DNA]</scope>
    <source>
        <strain evidence="10 11">DCY84</strain>
    </source>
</reference>
<dbReference type="PANTHER" id="PTHR46577:SF1">
    <property type="entry name" value="HTH-TYPE TRANSCRIPTIONAL REGULATORY PROTEIN GABR"/>
    <property type="match status" value="1"/>
</dbReference>
<evidence type="ECO:0000256" key="1">
    <source>
        <dbReference type="ARBA" id="ARBA00001933"/>
    </source>
</evidence>
<sequence length="539" mass="58735">MADFTLPWEQALTTYRFKYLALYHAIRSMIRDGSLPEGTRLPASRELAELYGLSRGSVAQAYDMLLAEGYVVARVGRGTFVAAGFAEARNKQKPAERGVAADEARRDIRDGAGHVSAGLTCPEADGGEEADGSKGGMKLNLSPWAARLLELHKQAEAEAGEEAAQAGRKGSSASSRVSFAGGGAKPPAEFPHAAWRSALAWASSAAYDGAADVFGDAGLRAAIAAHLRSSRGIAADPASICCFSGSMQAIALLSQLLLGEGARAVAEDPGYPGIRLAAAAAGAAVIPAEVDGRGIVPRDWDARVLFVTPGRQFPTGAVLAPERRRELLAWAVRRNAVIVEDDFDSEFRWAGQPMEPLMAQDRGERVVFVGTFTKTLFPALRIGYAVLPPPLVEPVRRAKALFEPASPALLEQRTLARFMARGDYDKHLRRMRRIYGARYEVFRREMQTRLGSLFAPLPLNSGLHVYARWRRSQEDYRLFSDACRREGILFRDVEVYWTGPHPPGACFFFAHLHPEEIAWGIGQMEEIGRKIWGDGISIV</sequence>
<feature type="domain" description="HTH gntR-type" evidence="9">
    <location>
        <begin position="16"/>
        <end position="84"/>
    </location>
</feature>
<dbReference type="Pfam" id="PF00155">
    <property type="entry name" value="Aminotran_1_2"/>
    <property type="match status" value="1"/>
</dbReference>
<feature type="region of interest" description="Disordered" evidence="8">
    <location>
        <begin position="113"/>
        <end position="136"/>
    </location>
</feature>
<dbReference type="Proteomes" id="UP000092573">
    <property type="component" value="Chromosome"/>
</dbReference>
<evidence type="ECO:0000256" key="4">
    <source>
        <dbReference type="ARBA" id="ARBA00022898"/>
    </source>
</evidence>
<dbReference type="EMBL" id="CP014167">
    <property type="protein sequence ID" value="ANS75596.1"/>
    <property type="molecule type" value="Genomic_DNA"/>
</dbReference>